<reference evidence="2" key="1">
    <citation type="submission" date="2018-06" db="EMBL/GenBank/DDBJ databases">
        <authorList>
            <person name="Zhirakovskaya E."/>
        </authorList>
    </citation>
    <scope>NUCLEOTIDE SEQUENCE</scope>
</reference>
<dbReference type="GO" id="GO:0004518">
    <property type="term" value="F:nuclease activity"/>
    <property type="evidence" value="ECO:0007669"/>
    <property type="project" value="InterPro"/>
</dbReference>
<dbReference type="Pfam" id="PF00565">
    <property type="entry name" value="SNase"/>
    <property type="match status" value="1"/>
</dbReference>
<evidence type="ECO:0000259" key="1">
    <source>
        <dbReference type="PROSITE" id="PS50830"/>
    </source>
</evidence>
<organism evidence="2">
    <name type="scientific">hydrothermal vent metagenome</name>
    <dbReference type="NCBI Taxonomy" id="652676"/>
    <lineage>
        <taxon>unclassified sequences</taxon>
        <taxon>metagenomes</taxon>
        <taxon>ecological metagenomes</taxon>
    </lineage>
</organism>
<dbReference type="EMBL" id="UOFZ01000010">
    <property type="protein sequence ID" value="VAX12102.1"/>
    <property type="molecule type" value="Genomic_DNA"/>
</dbReference>
<dbReference type="PROSITE" id="PS01284">
    <property type="entry name" value="TNASE_2"/>
    <property type="match status" value="1"/>
</dbReference>
<sequence>MLYSLLHRKTYSRIASLFTAQAGRTLYQTFRLPLVLGLCFFSFQVQATSCASSRYDENVIVKRVIDGDTLQLDDGRKLRLIGVNTPERGRNGQTAEPLANRAWHLLQALASPGSALRLRWGKEKKDRYGRLLAHVFNAENRNLSASLLTAGMGAAIQIPPNLWAYQCYLHAEQSARKQHRGIWRLAYFAPLEANHLATGVHGFHFIRGRLSRIGKSKTALWLNLGKHFALRIRKKERLYFANIHFDRLIGHELTARGWIYAYRGQWRMNLHHPASLEIRTAR</sequence>
<dbReference type="InterPro" id="IPR002071">
    <property type="entry name" value="Thermonucl_AS"/>
</dbReference>
<dbReference type="SMART" id="SM00318">
    <property type="entry name" value="SNc"/>
    <property type="match status" value="1"/>
</dbReference>
<accession>A0A3B1B7F0</accession>
<gene>
    <name evidence="2" type="ORF">MNBD_GAMMA24-325</name>
</gene>
<protein>
    <recommendedName>
        <fullName evidence="1">TNase-like domain-containing protein</fullName>
    </recommendedName>
</protein>
<dbReference type="GO" id="GO:0003676">
    <property type="term" value="F:nucleic acid binding"/>
    <property type="evidence" value="ECO:0007669"/>
    <property type="project" value="InterPro"/>
</dbReference>
<dbReference type="AlphaFoldDB" id="A0A3B1B7F0"/>
<proteinExistence type="predicted"/>
<dbReference type="PROSITE" id="PS50830">
    <property type="entry name" value="TNASE_3"/>
    <property type="match status" value="1"/>
</dbReference>
<dbReference type="InterPro" id="IPR035437">
    <property type="entry name" value="SNase_OB-fold_sf"/>
</dbReference>
<evidence type="ECO:0000313" key="2">
    <source>
        <dbReference type="EMBL" id="VAX12102.1"/>
    </source>
</evidence>
<dbReference type="Gene3D" id="2.40.50.90">
    <property type="match status" value="1"/>
</dbReference>
<feature type="domain" description="TNase-like" evidence="1">
    <location>
        <begin position="55"/>
        <end position="185"/>
    </location>
</feature>
<dbReference type="SUPFAM" id="SSF50199">
    <property type="entry name" value="Staphylococcal nuclease"/>
    <property type="match status" value="1"/>
</dbReference>
<name>A0A3B1B7F0_9ZZZZ</name>
<dbReference type="InterPro" id="IPR016071">
    <property type="entry name" value="Staphylococal_nuclease_OB-fold"/>
</dbReference>